<keyword evidence="1" id="KW-0805">Transcription regulation</keyword>
<dbReference type="SUPFAM" id="SSF48498">
    <property type="entry name" value="Tetracyclin repressor-like, C-terminal domain"/>
    <property type="match status" value="1"/>
</dbReference>
<evidence type="ECO:0000256" key="3">
    <source>
        <dbReference type="SAM" id="MobiDB-lite"/>
    </source>
</evidence>
<keyword evidence="6" id="KW-1185">Reference proteome</keyword>
<sequence length="136" mass="14702">MLAWPHAVHGPASARAPRTHGMESTAARARRGLVRRRIGVETSGPDDPVATGGQRFGSFTAVLRGYEIERSDVDHAPRMLRGLCHGFATLQSGGGFQWSADIDESSDWLIAFADEGLLYAPRLKQTRTSRVTGSGL</sequence>
<comment type="caution">
    <text evidence="5">The sequence shown here is derived from an EMBL/GenBank/DDBJ whole genome shotgun (WGS) entry which is preliminary data.</text>
</comment>
<evidence type="ECO:0000313" key="5">
    <source>
        <dbReference type="EMBL" id="MBM9503177.1"/>
    </source>
</evidence>
<evidence type="ECO:0000256" key="1">
    <source>
        <dbReference type="ARBA" id="ARBA00023015"/>
    </source>
</evidence>
<reference evidence="5 6" key="1">
    <citation type="submission" date="2021-01" db="EMBL/GenBank/DDBJ databases">
        <title>Streptomyces acididurans sp. nov., isolated from a peat swamp forest soil.</title>
        <authorList>
            <person name="Chantavorakit T."/>
            <person name="Duangmal K."/>
        </authorList>
    </citation>
    <scope>NUCLEOTIDE SEQUENCE [LARGE SCALE GENOMIC DNA]</scope>
    <source>
        <strain evidence="5 6">KK5PA1</strain>
    </source>
</reference>
<proteinExistence type="predicted"/>
<dbReference type="Gene3D" id="1.10.357.10">
    <property type="entry name" value="Tetracycline Repressor, domain 2"/>
    <property type="match status" value="1"/>
</dbReference>
<feature type="domain" description="HTH-type transcriptional regulator MT1864/Rv1816-like C-terminal" evidence="4">
    <location>
        <begin position="44"/>
        <end position="111"/>
    </location>
</feature>
<dbReference type="EMBL" id="JADKYB010000001">
    <property type="protein sequence ID" value="MBM9503177.1"/>
    <property type="molecule type" value="Genomic_DNA"/>
</dbReference>
<protein>
    <submittedName>
        <fullName evidence="5">WHG domain-containing protein</fullName>
    </submittedName>
</protein>
<feature type="region of interest" description="Disordered" evidence="3">
    <location>
        <begin position="1"/>
        <end position="24"/>
    </location>
</feature>
<evidence type="ECO:0000313" key="6">
    <source>
        <dbReference type="Proteomes" id="UP000749040"/>
    </source>
</evidence>
<dbReference type="Proteomes" id="UP000749040">
    <property type="component" value="Unassembled WGS sequence"/>
</dbReference>
<accession>A0ABS2TIK8</accession>
<name>A0ABS2TIK8_9ACTN</name>
<evidence type="ECO:0000259" key="4">
    <source>
        <dbReference type="Pfam" id="PF13305"/>
    </source>
</evidence>
<keyword evidence="2" id="KW-0804">Transcription</keyword>
<dbReference type="InterPro" id="IPR036271">
    <property type="entry name" value="Tet_transcr_reg_TetR-rel_C_sf"/>
</dbReference>
<gene>
    <name evidence="5" type="ORF">ITX44_01275</name>
</gene>
<evidence type="ECO:0000256" key="2">
    <source>
        <dbReference type="ARBA" id="ARBA00023163"/>
    </source>
</evidence>
<organism evidence="5 6">
    <name type="scientific">Actinacidiphila acididurans</name>
    <dbReference type="NCBI Taxonomy" id="2784346"/>
    <lineage>
        <taxon>Bacteria</taxon>
        <taxon>Bacillati</taxon>
        <taxon>Actinomycetota</taxon>
        <taxon>Actinomycetes</taxon>
        <taxon>Kitasatosporales</taxon>
        <taxon>Streptomycetaceae</taxon>
        <taxon>Actinacidiphila</taxon>
    </lineage>
</organism>
<dbReference type="InterPro" id="IPR025996">
    <property type="entry name" value="MT1864/Rv1816-like_C"/>
</dbReference>
<dbReference type="Pfam" id="PF13305">
    <property type="entry name" value="TetR_C_33"/>
    <property type="match status" value="1"/>
</dbReference>